<comment type="caution">
    <text evidence="1">The sequence shown here is derived from an EMBL/GenBank/DDBJ whole genome shotgun (WGS) entry which is preliminary data.</text>
</comment>
<dbReference type="Proteomes" id="UP000637769">
    <property type="component" value="Unassembled WGS sequence"/>
</dbReference>
<gene>
    <name evidence="1" type="ORF">GCM10007207_07100</name>
</gene>
<sequence>MMHMPHVQPVLERLAHPVKPRTLLEEEMVREISQQRPCHGHLFPDNIAEKCMRS</sequence>
<evidence type="ECO:0000313" key="2">
    <source>
        <dbReference type="Proteomes" id="UP000637769"/>
    </source>
</evidence>
<organism evidence="1 2">
    <name type="scientific">Asaia siamensis</name>
    <dbReference type="NCBI Taxonomy" id="110479"/>
    <lineage>
        <taxon>Bacteria</taxon>
        <taxon>Pseudomonadati</taxon>
        <taxon>Pseudomonadota</taxon>
        <taxon>Alphaproteobacteria</taxon>
        <taxon>Acetobacterales</taxon>
        <taxon>Acetobacteraceae</taxon>
        <taxon>Asaia</taxon>
    </lineage>
</organism>
<name>A0ABQ1LGP9_9PROT</name>
<dbReference type="EMBL" id="BMCH01000002">
    <property type="protein sequence ID" value="GGC24424.1"/>
    <property type="molecule type" value="Genomic_DNA"/>
</dbReference>
<keyword evidence="2" id="KW-1185">Reference proteome</keyword>
<protein>
    <submittedName>
        <fullName evidence="1">Uncharacterized protein</fullName>
    </submittedName>
</protein>
<accession>A0ABQ1LGP9</accession>
<proteinExistence type="predicted"/>
<reference evidence="2" key="1">
    <citation type="journal article" date="2019" name="Int. J. Syst. Evol. Microbiol.">
        <title>The Global Catalogue of Microorganisms (GCM) 10K type strain sequencing project: providing services to taxonomists for standard genome sequencing and annotation.</title>
        <authorList>
            <consortium name="The Broad Institute Genomics Platform"/>
            <consortium name="The Broad Institute Genome Sequencing Center for Infectious Disease"/>
            <person name="Wu L."/>
            <person name="Ma J."/>
        </authorList>
    </citation>
    <scope>NUCLEOTIDE SEQUENCE [LARGE SCALE GENOMIC DNA]</scope>
    <source>
        <strain evidence="2">CCM 7132</strain>
    </source>
</reference>
<evidence type="ECO:0000313" key="1">
    <source>
        <dbReference type="EMBL" id="GGC24424.1"/>
    </source>
</evidence>